<dbReference type="InterPro" id="IPR050352">
    <property type="entry name" value="ABCG_transporters"/>
</dbReference>
<protein>
    <recommendedName>
        <fullName evidence="9">ABC transporter domain-containing protein</fullName>
    </recommendedName>
</protein>
<keyword evidence="11" id="KW-1185">Reference proteome</keyword>
<gene>
    <name evidence="10" type="ORF">WJX73_010401</name>
</gene>
<dbReference type="InterPro" id="IPR003593">
    <property type="entry name" value="AAA+_ATPase"/>
</dbReference>
<dbReference type="SMART" id="SM00382">
    <property type="entry name" value="AAA"/>
    <property type="match status" value="1"/>
</dbReference>
<comment type="caution">
    <text evidence="10">The sequence shown here is derived from an EMBL/GenBank/DDBJ whole genome shotgun (WGS) entry which is preliminary data.</text>
</comment>
<dbReference type="InterPro" id="IPR013525">
    <property type="entry name" value="ABC2_TM"/>
</dbReference>
<feature type="transmembrane region" description="Helical" evidence="8">
    <location>
        <begin position="309"/>
        <end position="327"/>
    </location>
</feature>
<evidence type="ECO:0000256" key="7">
    <source>
        <dbReference type="ARBA" id="ARBA00023136"/>
    </source>
</evidence>
<dbReference type="EMBL" id="JALJOQ010000073">
    <property type="protein sequence ID" value="KAK9802008.1"/>
    <property type="molecule type" value="Genomic_DNA"/>
</dbReference>
<dbReference type="Gene3D" id="3.40.50.300">
    <property type="entry name" value="P-loop containing nucleotide triphosphate hydrolases"/>
    <property type="match status" value="1"/>
</dbReference>
<evidence type="ECO:0000256" key="1">
    <source>
        <dbReference type="ARBA" id="ARBA00004141"/>
    </source>
</evidence>
<keyword evidence="6 8" id="KW-1133">Transmembrane helix</keyword>
<keyword evidence="7 8" id="KW-0472">Membrane</keyword>
<evidence type="ECO:0000256" key="5">
    <source>
        <dbReference type="ARBA" id="ARBA00022840"/>
    </source>
</evidence>
<dbReference type="PROSITE" id="PS50893">
    <property type="entry name" value="ABC_TRANSPORTER_2"/>
    <property type="match status" value="1"/>
</dbReference>
<feature type="transmembrane region" description="Helical" evidence="8">
    <location>
        <begin position="446"/>
        <end position="465"/>
    </location>
</feature>
<feature type="transmembrane region" description="Helical" evidence="8">
    <location>
        <begin position="415"/>
        <end position="440"/>
    </location>
</feature>
<dbReference type="AlphaFoldDB" id="A0AAW1NZG3"/>
<dbReference type="InterPro" id="IPR003439">
    <property type="entry name" value="ABC_transporter-like_ATP-bd"/>
</dbReference>
<sequence length="534" mass="58554">MLALVGPSGAGKSTVLDILALRKSTGILKGQVLMNGKPCGQKFKHVQAYVPQEDIFVPTLSALETLGYHARLRLARTATWSEMEGRAFEVGGILAGGISVRGLSGGEKRRLTIACALIANPSIIFLDEPTTGLDSFAALNIMEHMSLLATLGHTIVATIHQPRAAIWSMFHKVTLLSEGCMVYFGPPEKAVAWFTVLGFSYEQWRDGAASDWLIDLVSVSFQKPEPGPGEKTMATVEDVKEAAEQFQAAHSETLPAVDSGLLGSREHKPLLKLSLTANYPSNWFTQVGVLFKRSLLAQMRNPTDASSRLLLSVWVGILAGLVFFNLGDSATDTFQRLGVIFFMLLLFELLPFCYMSFYVADRKFYAADVASKLYHPSAYYVATMAAAFPFIVLNTVLGALTMYGLSGLRYQGHALVLFAVILVIQSLVAIQLLTFCVWLTPNQDLAYVLATGYVAASILVSGFFIRLHDLKVAPMYWISFLSYPRYAVSGTAQLELTGVLFYPASAAIGILLAFYFILHVMSYLALSKLYKQKR</sequence>
<dbReference type="PROSITE" id="PS00211">
    <property type="entry name" value="ABC_TRANSPORTER_1"/>
    <property type="match status" value="1"/>
</dbReference>
<dbReference type="GO" id="GO:0005524">
    <property type="term" value="F:ATP binding"/>
    <property type="evidence" value="ECO:0007669"/>
    <property type="project" value="UniProtKB-KW"/>
</dbReference>
<dbReference type="GO" id="GO:0016020">
    <property type="term" value="C:membrane"/>
    <property type="evidence" value="ECO:0007669"/>
    <property type="project" value="UniProtKB-SubCell"/>
</dbReference>
<proteinExistence type="predicted"/>
<organism evidence="10 11">
    <name type="scientific">Symbiochloris irregularis</name>
    <dbReference type="NCBI Taxonomy" id="706552"/>
    <lineage>
        <taxon>Eukaryota</taxon>
        <taxon>Viridiplantae</taxon>
        <taxon>Chlorophyta</taxon>
        <taxon>core chlorophytes</taxon>
        <taxon>Trebouxiophyceae</taxon>
        <taxon>Trebouxiales</taxon>
        <taxon>Trebouxiaceae</taxon>
        <taxon>Symbiochloris</taxon>
    </lineage>
</organism>
<dbReference type="Pfam" id="PF00005">
    <property type="entry name" value="ABC_tran"/>
    <property type="match status" value="1"/>
</dbReference>
<evidence type="ECO:0000313" key="11">
    <source>
        <dbReference type="Proteomes" id="UP001465755"/>
    </source>
</evidence>
<evidence type="ECO:0000259" key="9">
    <source>
        <dbReference type="PROSITE" id="PS50893"/>
    </source>
</evidence>
<dbReference type="PANTHER" id="PTHR48041:SF139">
    <property type="entry name" value="PROTEIN SCARLET"/>
    <property type="match status" value="1"/>
</dbReference>
<dbReference type="GO" id="GO:0140359">
    <property type="term" value="F:ABC-type transporter activity"/>
    <property type="evidence" value="ECO:0007669"/>
    <property type="project" value="InterPro"/>
</dbReference>
<dbReference type="Pfam" id="PF01061">
    <property type="entry name" value="ABC2_membrane"/>
    <property type="match status" value="1"/>
</dbReference>
<dbReference type="PANTHER" id="PTHR48041">
    <property type="entry name" value="ABC TRANSPORTER G FAMILY MEMBER 28"/>
    <property type="match status" value="1"/>
</dbReference>
<evidence type="ECO:0000256" key="8">
    <source>
        <dbReference type="SAM" id="Phobius"/>
    </source>
</evidence>
<comment type="subcellular location">
    <subcellularLocation>
        <location evidence="1">Membrane</location>
        <topology evidence="1">Multi-pass membrane protein</topology>
    </subcellularLocation>
</comment>
<feature type="domain" description="ABC transporter" evidence="9">
    <location>
        <begin position="1"/>
        <end position="203"/>
    </location>
</feature>
<reference evidence="10 11" key="1">
    <citation type="journal article" date="2024" name="Nat. Commun.">
        <title>Phylogenomics reveals the evolutionary origins of lichenization in chlorophyte algae.</title>
        <authorList>
            <person name="Puginier C."/>
            <person name="Libourel C."/>
            <person name="Otte J."/>
            <person name="Skaloud P."/>
            <person name="Haon M."/>
            <person name="Grisel S."/>
            <person name="Petersen M."/>
            <person name="Berrin J.G."/>
            <person name="Delaux P.M."/>
            <person name="Dal Grande F."/>
            <person name="Keller J."/>
        </authorList>
    </citation>
    <scope>NUCLEOTIDE SEQUENCE [LARGE SCALE GENOMIC DNA]</scope>
    <source>
        <strain evidence="10 11">SAG 2036</strain>
    </source>
</reference>
<evidence type="ECO:0000256" key="6">
    <source>
        <dbReference type="ARBA" id="ARBA00022989"/>
    </source>
</evidence>
<dbReference type="SUPFAM" id="SSF52540">
    <property type="entry name" value="P-loop containing nucleoside triphosphate hydrolases"/>
    <property type="match status" value="1"/>
</dbReference>
<dbReference type="InterPro" id="IPR027417">
    <property type="entry name" value="P-loop_NTPase"/>
</dbReference>
<evidence type="ECO:0000256" key="4">
    <source>
        <dbReference type="ARBA" id="ARBA00022741"/>
    </source>
</evidence>
<feature type="transmembrane region" description="Helical" evidence="8">
    <location>
        <begin position="379"/>
        <end position="403"/>
    </location>
</feature>
<evidence type="ECO:0000313" key="10">
    <source>
        <dbReference type="EMBL" id="KAK9802008.1"/>
    </source>
</evidence>
<name>A0AAW1NZG3_9CHLO</name>
<keyword evidence="5" id="KW-0067">ATP-binding</keyword>
<keyword evidence="2" id="KW-0813">Transport</keyword>
<accession>A0AAW1NZG3</accession>
<evidence type="ECO:0000256" key="2">
    <source>
        <dbReference type="ARBA" id="ARBA00022448"/>
    </source>
</evidence>
<feature type="transmembrane region" description="Helical" evidence="8">
    <location>
        <begin position="500"/>
        <end position="526"/>
    </location>
</feature>
<dbReference type="InterPro" id="IPR017871">
    <property type="entry name" value="ABC_transporter-like_CS"/>
</dbReference>
<keyword evidence="3 8" id="KW-0812">Transmembrane</keyword>
<feature type="transmembrane region" description="Helical" evidence="8">
    <location>
        <begin position="339"/>
        <end position="359"/>
    </location>
</feature>
<dbReference type="GO" id="GO:0016887">
    <property type="term" value="F:ATP hydrolysis activity"/>
    <property type="evidence" value="ECO:0007669"/>
    <property type="project" value="InterPro"/>
</dbReference>
<dbReference type="Proteomes" id="UP001465755">
    <property type="component" value="Unassembled WGS sequence"/>
</dbReference>
<evidence type="ECO:0000256" key="3">
    <source>
        <dbReference type="ARBA" id="ARBA00022692"/>
    </source>
</evidence>
<keyword evidence="4" id="KW-0547">Nucleotide-binding</keyword>